<proteinExistence type="predicted"/>
<feature type="compositionally biased region" description="Basic and acidic residues" evidence="1">
    <location>
        <begin position="72"/>
        <end position="83"/>
    </location>
</feature>
<reference evidence="2" key="1">
    <citation type="submission" date="2024-01" db="EMBL/GenBank/DDBJ databases">
        <authorList>
            <person name="Webb A."/>
        </authorList>
    </citation>
    <scope>NUCLEOTIDE SEQUENCE</scope>
    <source>
        <strain evidence="2">Pm1</strain>
    </source>
</reference>
<name>A0AAV1V3S8_9STRA</name>
<gene>
    <name evidence="2" type="ORF">PM001_LOCUS26615</name>
</gene>
<feature type="region of interest" description="Disordered" evidence="1">
    <location>
        <begin position="46"/>
        <end position="103"/>
    </location>
</feature>
<feature type="compositionally biased region" description="Basic and acidic residues" evidence="1">
    <location>
        <begin position="46"/>
        <end position="61"/>
    </location>
</feature>
<evidence type="ECO:0000313" key="2">
    <source>
        <dbReference type="EMBL" id="CAK7941465.1"/>
    </source>
</evidence>
<evidence type="ECO:0000313" key="3">
    <source>
        <dbReference type="Proteomes" id="UP001162060"/>
    </source>
</evidence>
<accession>A0AAV1V3S8</accession>
<dbReference type="AlphaFoldDB" id="A0AAV1V3S8"/>
<dbReference type="Proteomes" id="UP001162060">
    <property type="component" value="Unassembled WGS sequence"/>
</dbReference>
<dbReference type="EMBL" id="CAKLBY020000264">
    <property type="protein sequence ID" value="CAK7941465.1"/>
    <property type="molecule type" value="Genomic_DNA"/>
</dbReference>
<comment type="caution">
    <text evidence="2">The sequence shown here is derived from an EMBL/GenBank/DDBJ whole genome shotgun (WGS) entry which is preliminary data.</text>
</comment>
<evidence type="ECO:0000256" key="1">
    <source>
        <dbReference type="SAM" id="MobiDB-lite"/>
    </source>
</evidence>
<protein>
    <submittedName>
        <fullName evidence="2">Uncharacterized protein</fullName>
    </submittedName>
</protein>
<organism evidence="2 3">
    <name type="scientific">Peronospora matthiolae</name>
    <dbReference type="NCBI Taxonomy" id="2874970"/>
    <lineage>
        <taxon>Eukaryota</taxon>
        <taxon>Sar</taxon>
        <taxon>Stramenopiles</taxon>
        <taxon>Oomycota</taxon>
        <taxon>Peronosporomycetes</taxon>
        <taxon>Peronosporales</taxon>
        <taxon>Peronosporaceae</taxon>
        <taxon>Peronospora</taxon>
    </lineage>
</organism>
<sequence length="103" mass="11013">MDVIEPHVSAQMGAEARSDGLIGDGIYELRVKIWTLVLPQFIGEPRDFTSPEPSHAGRLDPEGTVQEGAKVNMDKAGEDRATIRDGSAVKATSIPPASGRQQS</sequence>